<organism evidence="2 3">
    <name type="scientific">Microbacterium paraoxydans</name>
    <dbReference type="NCBI Taxonomy" id="199592"/>
    <lineage>
        <taxon>Bacteria</taxon>
        <taxon>Bacillati</taxon>
        <taxon>Actinomycetota</taxon>
        <taxon>Actinomycetes</taxon>
        <taxon>Micrococcales</taxon>
        <taxon>Microbacteriaceae</taxon>
        <taxon>Microbacterium</taxon>
    </lineage>
</organism>
<dbReference type="Gene3D" id="2.70.98.10">
    <property type="match status" value="1"/>
</dbReference>
<gene>
    <name evidence="2" type="ORF">SAMN04489809_2463</name>
</gene>
<dbReference type="InterPro" id="IPR008183">
    <property type="entry name" value="Aldose_1/G6P_1-epimerase"/>
</dbReference>
<dbReference type="GO" id="GO:0016853">
    <property type="term" value="F:isomerase activity"/>
    <property type="evidence" value="ECO:0007669"/>
    <property type="project" value="InterPro"/>
</dbReference>
<feature type="region of interest" description="Disordered" evidence="1">
    <location>
        <begin position="1"/>
        <end position="21"/>
    </location>
</feature>
<dbReference type="EMBL" id="LT629770">
    <property type="protein sequence ID" value="SDS70187.1"/>
    <property type="molecule type" value="Genomic_DNA"/>
</dbReference>
<dbReference type="AlphaFoldDB" id="A0A1H1UCI5"/>
<accession>A0A1H1UCI5</accession>
<name>A0A1H1UCI5_9MICO</name>
<evidence type="ECO:0000313" key="2">
    <source>
        <dbReference type="EMBL" id="SDS70187.1"/>
    </source>
</evidence>
<sequence>MSEADRLSLPGIPGRPPHSGGLRHYDVEVNSVSPTGTQVHLRLGDVTAQIAQVGASLRALRIGEVDLVSPYPLDIPTPSCSGVVLTPWPNRVRDGRWDDEGTVRQLAVTEPKTNNASHGLLRFTAYTVEQTEGAATLRATVFPQTGYPYLIETSVAYVLTADGIDVTHTLTNWSDSAAPVALGTHPFPTIGDVDPHDLVLRVPARTAFATDDRMLPVGTRPAESALREGVRVGDIALDTGFTDLERDADGRVRHTLTAPDGRAITLWQGEGFDFVQVYTATNYPDTPLAVAIEPMTAPADAFNSGRGLRRLAPGETWTLEWGLTFA</sequence>
<dbReference type="CDD" id="cd09022">
    <property type="entry name" value="Aldose_epim_Ec_YihR"/>
    <property type="match status" value="1"/>
</dbReference>
<dbReference type="eggNOG" id="COG2017">
    <property type="taxonomic scope" value="Bacteria"/>
</dbReference>
<dbReference type="InterPro" id="IPR037480">
    <property type="entry name" value="YihR-like"/>
</dbReference>
<dbReference type="GO" id="GO:0030246">
    <property type="term" value="F:carbohydrate binding"/>
    <property type="evidence" value="ECO:0007669"/>
    <property type="project" value="InterPro"/>
</dbReference>
<dbReference type="InterPro" id="IPR011013">
    <property type="entry name" value="Gal_mutarotase_sf_dom"/>
</dbReference>
<reference evidence="2 3" key="1">
    <citation type="submission" date="2016-10" db="EMBL/GenBank/DDBJ databases">
        <authorList>
            <person name="de Groot N.N."/>
        </authorList>
    </citation>
    <scope>NUCLEOTIDE SEQUENCE [LARGE SCALE GENOMIC DNA]</scope>
    <source>
        <strain evidence="2 3">DSM 15019</strain>
    </source>
</reference>
<proteinExistence type="predicted"/>
<evidence type="ECO:0000256" key="1">
    <source>
        <dbReference type="SAM" id="MobiDB-lite"/>
    </source>
</evidence>
<dbReference type="Pfam" id="PF01263">
    <property type="entry name" value="Aldose_epim"/>
    <property type="match status" value="1"/>
</dbReference>
<dbReference type="SUPFAM" id="SSF74650">
    <property type="entry name" value="Galactose mutarotase-like"/>
    <property type="match status" value="1"/>
</dbReference>
<dbReference type="GO" id="GO:0005975">
    <property type="term" value="P:carbohydrate metabolic process"/>
    <property type="evidence" value="ECO:0007669"/>
    <property type="project" value="InterPro"/>
</dbReference>
<protein>
    <submittedName>
        <fullName evidence="2">Aldose 1-epimerase</fullName>
    </submittedName>
</protein>
<dbReference type="Proteomes" id="UP000182126">
    <property type="component" value="Chromosome I"/>
</dbReference>
<evidence type="ECO:0000313" key="3">
    <source>
        <dbReference type="Proteomes" id="UP000182126"/>
    </source>
</evidence>
<dbReference type="InterPro" id="IPR014718">
    <property type="entry name" value="GH-type_carb-bd"/>
</dbReference>